<dbReference type="AlphaFoldDB" id="A0A183JHA9"/>
<organism evidence="1">
    <name type="scientific">Schistosoma curassoni</name>
    <dbReference type="NCBI Taxonomy" id="6186"/>
    <lineage>
        <taxon>Eukaryota</taxon>
        <taxon>Metazoa</taxon>
        <taxon>Spiralia</taxon>
        <taxon>Lophotrochozoa</taxon>
        <taxon>Platyhelminthes</taxon>
        <taxon>Trematoda</taxon>
        <taxon>Digenea</taxon>
        <taxon>Strigeidida</taxon>
        <taxon>Schistosomatoidea</taxon>
        <taxon>Schistosomatidae</taxon>
        <taxon>Schistosoma</taxon>
    </lineage>
</organism>
<reference evidence="1" key="1">
    <citation type="submission" date="2016-06" db="UniProtKB">
        <authorList>
            <consortium name="WormBaseParasite"/>
        </authorList>
    </citation>
    <scope>IDENTIFICATION</scope>
</reference>
<sequence length="112" mass="12171">LHVKNYFYPWSSFIKSVTTVCNSLLKVIDENFSRTRSHPAFPKRSASSGSFTNLLRVAIVCGSRFIGCTVHRNPVEPCKTVSLGPPESNAITARDNDIASIGTIPKCSLSGV</sequence>
<protein>
    <submittedName>
        <fullName evidence="1">Secreted protein</fullName>
    </submittedName>
</protein>
<dbReference type="WBParaSite" id="SCUD_0000208201-mRNA-1">
    <property type="protein sequence ID" value="SCUD_0000208201-mRNA-1"/>
    <property type="gene ID" value="SCUD_0000208201"/>
</dbReference>
<evidence type="ECO:0000313" key="1">
    <source>
        <dbReference type="WBParaSite" id="SCUD_0000208201-mRNA-1"/>
    </source>
</evidence>
<proteinExistence type="predicted"/>
<accession>A0A183JHA9</accession>
<name>A0A183JHA9_9TREM</name>